<sequence>MIDKKKLQNLYDYFQSPAMVEFTKDNNLVLTHDRKDQFTSIYTLQNIFIEIDITPLPEYGITVVVLCKSIEAKKSNLAHILKKRLEELYTLFRASIILDNE</sequence>
<dbReference type="AlphaFoldDB" id="A0A327S5P7"/>
<name>A0A327S5P7_9SPHI</name>
<dbReference type="EMBL" id="QLLR01000034">
    <property type="protein sequence ID" value="RAJ22883.1"/>
    <property type="molecule type" value="Genomic_DNA"/>
</dbReference>
<protein>
    <submittedName>
        <fullName evidence="1">Uncharacterized protein</fullName>
    </submittedName>
</protein>
<comment type="caution">
    <text evidence="1">The sequence shown here is derived from an EMBL/GenBank/DDBJ whole genome shotgun (WGS) entry which is preliminary data.</text>
</comment>
<reference evidence="1 2" key="1">
    <citation type="submission" date="2018-06" db="EMBL/GenBank/DDBJ databases">
        <title>Genomic Encyclopedia of Archaeal and Bacterial Type Strains, Phase II (KMG-II): from individual species to whole genera.</title>
        <authorList>
            <person name="Goeker M."/>
        </authorList>
    </citation>
    <scope>NUCLEOTIDE SEQUENCE [LARGE SCALE GENOMIC DNA]</scope>
    <source>
        <strain evidence="1 2">DSM 14825</strain>
    </source>
</reference>
<dbReference type="RefSeq" id="WP_111635916.1">
    <property type="nucleotide sequence ID" value="NZ_QLLR01000034.1"/>
</dbReference>
<accession>A0A327S5P7</accession>
<dbReference type="Proteomes" id="UP000249754">
    <property type="component" value="Unassembled WGS sequence"/>
</dbReference>
<organism evidence="1 2">
    <name type="scientific">Pedobacter cryoconitis</name>
    <dbReference type="NCBI Taxonomy" id="188932"/>
    <lineage>
        <taxon>Bacteria</taxon>
        <taxon>Pseudomonadati</taxon>
        <taxon>Bacteroidota</taxon>
        <taxon>Sphingobacteriia</taxon>
        <taxon>Sphingobacteriales</taxon>
        <taxon>Sphingobacteriaceae</taxon>
        <taxon>Pedobacter</taxon>
    </lineage>
</organism>
<gene>
    <name evidence="1" type="ORF">LY11_04587</name>
</gene>
<proteinExistence type="predicted"/>
<evidence type="ECO:0000313" key="2">
    <source>
        <dbReference type="Proteomes" id="UP000249754"/>
    </source>
</evidence>
<evidence type="ECO:0000313" key="1">
    <source>
        <dbReference type="EMBL" id="RAJ22883.1"/>
    </source>
</evidence>